<evidence type="ECO:0000259" key="16">
    <source>
        <dbReference type="PROSITE" id="PS51285"/>
    </source>
</evidence>
<feature type="region of interest" description="Disordered" evidence="14">
    <location>
        <begin position="1236"/>
        <end position="1267"/>
    </location>
</feature>
<dbReference type="GO" id="GO:0035556">
    <property type="term" value="P:intracellular signal transduction"/>
    <property type="evidence" value="ECO:0007669"/>
    <property type="project" value="TreeGrafter"/>
</dbReference>
<evidence type="ECO:0000259" key="15">
    <source>
        <dbReference type="PROSITE" id="PS50011"/>
    </source>
</evidence>
<proteinExistence type="inferred from homology"/>
<keyword evidence="3" id="KW-0723">Serine/threonine-protein kinase</keyword>
<feature type="compositionally biased region" description="Low complexity" evidence="14">
    <location>
        <begin position="1241"/>
        <end position="1252"/>
    </location>
</feature>
<accession>A0A565BAV1</accession>
<keyword evidence="9" id="KW-0418">Kinase</keyword>
<dbReference type="GO" id="GO:0004674">
    <property type="term" value="F:protein serine/threonine kinase activity"/>
    <property type="evidence" value="ECO:0007669"/>
    <property type="project" value="UniProtKB-KW"/>
</dbReference>
<dbReference type="Proteomes" id="UP000489600">
    <property type="component" value="Unassembled WGS sequence"/>
</dbReference>
<evidence type="ECO:0000256" key="4">
    <source>
        <dbReference type="ARBA" id="ARBA00022553"/>
    </source>
</evidence>
<dbReference type="PROSITE" id="PS00108">
    <property type="entry name" value="PROTEIN_KINASE_ST"/>
    <property type="match status" value="1"/>
</dbReference>
<feature type="domain" description="AGC-kinase C-terminal" evidence="16">
    <location>
        <begin position="1189"/>
        <end position="1294"/>
    </location>
</feature>
<evidence type="ECO:0000313" key="18">
    <source>
        <dbReference type="Proteomes" id="UP000489600"/>
    </source>
</evidence>
<feature type="region of interest" description="Disordered" evidence="14">
    <location>
        <begin position="751"/>
        <end position="770"/>
    </location>
</feature>
<keyword evidence="8" id="KW-0863">Zinc-finger</keyword>
<dbReference type="Pfam" id="PF00069">
    <property type="entry name" value="Pkinase"/>
    <property type="match status" value="1"/>
</dbReference>
<comment type="similarity">
    <text evidence="1">Belongs to the protein kinase superfamily. AGC Ser/Thr protein kinase family.</text>
</comment>
<feature type="region of interest" description="Disordered" evidence="14">
    <location>
        <begin position="1"/>
        <end position="159"/>
    </location>
</feature>
<comment type="catalytic activity">
    <reaction evidence="12">
        <text>L-threonyl-[protein] + ATP = O-phospho-L-threonyl-[protein] + ADP + H(+)</text>
        <dbReference type="Rhea" id="RHEA:46608"/>
        <dbReference type="Rhea" id="RHEA-COMP:11060"/>
        <dbReference type="Rhea" id="RHEA-COMP:11605"/>
        <dbReference type="ChEBI" id="CHEBI:15378"/>
        <dbReference type="ChEBI" id="CHEBI:30013"/>
        <dbReference type="ChEBI" id="CHEBI:30616"/>
        <dbReference type="ChEBI" id="CHEBI:61977"/>
        <dbReference type="ChEBI" id="CHEBI:456216"/>
        <dbReference type="EC" id="2.7.11.1"/>
    </reaction>
</comment>
<feature type="compositionally biased region" description="Low complexity" evidence="14">
    <location>
        <begin position="10"/>
        <end position="33"/>
    </location>
</feature>
<organism evidence="17 18">
    <name type="scientific">Arabis nemorensis</name>
    <dbReference type="NCBI Taxonomy" id="586526"/>
    <lineage>
        <taxon>Eukaryota</taxon>
        <taxon>Viridiplantae</taxon>
        <taxon>Streptophyta</taxon>
        <taxon>Embryophyta</taxon>
        <taxon>Tracheophyta</taxon>
        <taxon>Spermatophyta</taxon>
        <taxon>Magnoliopsida</taxon>
        <taxon>eudicotyledons</taxon>
        <taxon>Gunneridae</taxon>
        <taxon>Pentapetalae</taxon>
        <taxon>rosids</taxon>
        <taxon>malvids</taxon>
        <taxon>Brassicales</taxon>
        <taxon>Brassicaceae</taxon>
        <taxon>Arabideae</taxon>
        <taxon>Arabis</taxon>
    </lineage>
</organism>
<dbReference type="Gene3D" id="3.30.200.20">
    <property type="entry name" value="Phosphorylase Kinase, domain 1"/>
    <property type="match status" value="1"/>
</dbReference>
<keyword evidence="4" id="KW-0597">Phosphoprotein</keyword>
<feature type="compositionally biased region" description="Low complexity" evidence="14">
    <location>
        <begin position="251"/>
        <end position="266"/>
    </location>
</feature>
<dbReference type="Pfam" id="PF26031">
    <property type="entry name" value="IREH1"/>
    <property type="match status" value="1"/>
</dbReference>
<evidence type="ECO:0000313" key="17">
    <source>
        <dbReference type="EMBL" id="VVA98040.1"/>
    </source>
</evidence>
<dbReference type="InterPro" id="IPR011009">
    <property type="entry name" value="Kinase-like_dom_sf"/>
</dbReference>
<feature type="domain" description="Protein kinase" evidence="15">
    <location>
        <begin position="902"/>
        <end position="1188"/>
    </location>
</feature>
<dbReference type="EMBL" id="CABITT030000003">
    <property type="protein sequence ID" value="VVA98040.1"/>
    <property type="molecule type" value="Genomic_DNA"/>
</dbReference>
<evidence type="ECO:0000256" key="11">
    <source>
        <dbReference type="ARBA" id="ARBA00022840"/>
    </source>
</evidence>
<evidence type="ECO:0000256" key="5">
    <source>
        <dbReference type="ARBA" id="ARBA00022679"/>
    </source>
</evidence>
<dbReference type="InterPro" id="IPR058783">
    <property type="entry name" value="IREH1/IRE-like_N"/>
</dbReference>
<gene>
    <name evidence="17" type="ORF">ANE_LOCUS8485</name>
</gene>
<reference evidence="17" key="1">
    <citation type="submission" date="2019-07" db="EMBL/GenBank/DDBJ databases">
        <authorList>
            <person name="Dittberner H."/>
        </authorList>
    </citation>
    <scope>NUCLEOTIDE SEQUENCE [LARGE SCALE GENOMIC DNA]</scope>
</reference>
<evidence type="ECO:0000256" key="6">
    <source>
        <dbReference type="ARBA" id="ARBA00022723"/>
    </source>
</evidence>
<feature type="compositionally biased region" description="Basic and acidic residues" evidence="14">
    <location>
        <begin position="195"/>
        <end position="210"/>
    </location>
</feature>
<sequence length="1314" mass="145395">MVFKNKLFFSSSKKSGSSSPDSSNSPRSVGSNSPIRSDKKKPKSASKVETPIPSPSSVAGFAGIGCKQTQIKDSSKKKDGLSKGKQVPSEVQAHSIGKSNLSPSSEAKKPAVATPPPDAKEGPAFVSPIMASSLGLNRIKTRSGPLPQERVFNYRNDGETPALLCTSKLSKMVSDGDSGSGSGSATSSGFGSGNRKKEAGSSKLGFEENVGRAGTIDSKSDSDSMSPDTGPPRSVSPTLPVPGSRLKNVASSSGTGRSEMSSGRSGPLKNSDFCTPENSYEWENPKESESPRYQALLRMTSAPRKRFPGDIKSFSHELNSKGVRPFPLWKPRRSNNVEEILVLIRAKFDKAKEEVNSDLAVFAADLVGVLEKNAESHPEWEETFEDLLILARSCAMTTPGDFWLQCEGIVQDLDDRRQELPPGVLKQLHTRMLFILTRCTRLLQFHKESWGEEEQAVQLRQSRVLHSIDKIPPTGAGRSSSAAKVLKVPSTKKAYSQEQHGLEWKEDVVVRSVPPLSSPENYVLQESESPASIDRMSSWKKLPSPALKTVKEAPASEEQNDNKVEPPNMVKNRQRSDDTAVSILNCPPAKDSHEHSPKHRHNISWGYWGEQTVISEENSIMCRICEEEVPTTHVEDHSRICTLADKYDQKGLSVDERLMAVAGTLDKIAETFRHKDSVAAAESPDGMKVSNSNLHEESDVLSPRLSDWSRRGSEDMLDCLPETDNSIFMDDFRGLPLMSCKTRFGSKSDLGMTTSSASSMTPRSPIPTPRPDPFELILGGKGMFHDHDDIPQMSELADIAKCAADAIPGDDQSISFLLSCLEDLRVVIDRRKFDALTVETFGTRIEKLIREKYLQMCDLMDDEKVDLSSTVIDEDAPLEDDVVRSLRTSPVHPRDRTSIDDFEIIKPISRGAFGRVFLAKKRTTGDLFAIKVLKKADMIRKNAVESILAERDILINVRNPFVVRFFYSFTCRDNLYLVMEYLNGGDLYSLLRNLGCLEEDIVRVYIAEVVLALEYLHSEGVVHRDLKPDNLLIAHDGHIKLTDFGLSKVGLINSTDDLSGPGTSLLDEEESRLPTSEHQLERRKKRSAVGTPDYLAPEILLGTGHGATADWWSVGIILFELIVGIPPFNAEHPQQIFDNILNRKIPWPNVPEEMSAEAHDIIDRFLTEDPHQRLGARGAAEVKQHIFFKDINWDTLARQKAAFVPASESAIDTSYFRSRYSWNTSDEQFFPTGEVEDYSDADSLSGSSGSSSNRHEEGAVEESEGLAEFESGVPVDYSFSNFSFKNLSQLASINYDLLSKGWKDEPQPKSHHKQ</sequence>
<dbReference type="InterPro" id="IPR000961">
    <property type="entry name" value="AGC-kinase_C"/>
</dbReference>
<comment type="catalytic activity">
    <reaction evidence="13">
        <text>L-seryl-[protein] + ATP = O-phospho-L-seryl-[protein] + ADP + H(+)</text>
        <dbReference type="Rhea" id="RHEA:17989"/>
        <dbReference type="Rhea" id="RHEA-COMP:9863"/>
        <dbReference type="Rhea" id="RHEA-COMP:11604"/>
        <dbReference type="ChEBI" id="CHEBI:15378"/>
        <dbReference type="ChEBI" id="CHEBI:29999"/>
        <dbReference type="ChEBI" id="CHEBI:30616"/>
        <dbReference type="ChEBI" id="CHEBI:83421"/>
        <dbReference type="ChEBI" id="CHEBI:456216"/>
        <dbReference type="EC" id="2.7.11.1"/>
    </reaction>
</comment>
<dbReference type="InterPro" id="IPR000719">
    <property type="entry name" value="Prot_kinase_dom"/>
</dbReference>
<feature type="region of interest" description="Disordered" evidence="14">
    <location>
        <begin position="1060"/>
        <end position="1086"/>
    </location>
</feature>
<evidence type="ECO:0000256" key="10">
    <source>
        <dbReference type="ARBA" id="ARBA00022833"/>
    </source>
</evidence>
<dbReference type="PANTHER" id="PTHR24356">
    <property type="entry name" value="SERINE/THREONINE-PROTEIN KINASE"/>
    <property type="match status" value="1"/>
</dbReference>
<dbReference type="PROSITE" id="PS50011">
    <property type="entry name" value="PROTEIN_KINASE_DOM"/>
    <property type="match status" value="1"/>
</dbReference>
<dbReference type="SUPFAM" id="SSF56112">
    <property type="entry name" value="Protein kinase-like (PK-like)"/>
    <property type="match status" value="1"/>
</dbReference>
<feature type="region of interest" description="Disordered" evidence="14">
    <location>
        <begin position="550"/>
        <end position="571"/>
    </location>
</feature>
<dbReference type="CDD" id="cd05579">
    <property type="entry name" value="STKc_MAST_like"/>
    <property type="match status" value="1"/>
</dbReference>
<evidence type="ECO:0000256" key="3">
    <source>
        <dbReference type="ARBA" id="ARBA00022527"/>
    </source>
</evidence>
<evidence type="ECO:0000256" key="14">
    <source>
        <dbReference type="SAM" id="MobiDB-lite"/>
    </source>
</evidence>
<protein>
    <recommendedName>
        <fullName evidence="2">non-specific serine/threonine protein kinase</fullName>
        <ecNumber evidence="2">2.7.11.1</ecNumber>
    </recommendedName>
</protein>
<dbReference type="FunFam" id="1.10.510.10:FF:000196">
    <property type="entry name" value="Probable serine/threonine protein kinase IREH1"/>
    <property type="match status" value="1"/>
</dbReference>
<dbReference type="FunFam" id="3.30.200.20:FF:000147">
    <property type="entry name" value="probable serine/threonine protein kinase IREH1"/>
    <property type="match status" value="1"/>
</dbReference>
<evidence type="ECO:0000256" key="2">
    <source>
        <dbReference type="ARBA" id="ARBA00012513"/>
    </source>
</evidence>
<keyword evidence="5" id="KW-0808">Transferase</keyword>
<dbReference type="GO" id="GO:0005524">
    <property type="term" value="F:ATP binding"/>
    <property type="evidence" value="ECO:0007669"/>
    <property type="project" value="UniProtKB-KW"/>
</dbReference>
<dbReference type="Gene3D" id="1.10.510.10">
    <property type="entry name" value="Transferase(Phosphotransferase) domain 1"/>
    <property type="match status" value="1"/>
</dbReference>
<feature type="compositionally biased region" description="Basic and acidic residues" evidence="14">
    <location>
        <begin position="73"/>
        <end position="82"/>
    </location>
</feature>
<evidence type="ECO:0000256" key="13">
    <source>
        <dbReference type="ARBA" id="ARBA00048679"/>
    </source>
</evidence>
<dbReference type="GO" id="GO:0008270">
    <property type="term" value="F:zinc ion binding"/>
    <property type="evidence" value="ECO:0007669"/>
    <property type="project" value="UniProtKB-KW"/>
</dbReference>
<evidence type="ECO:0000256" key="8">
    <source>
        <dbReference type="ARBA" id="ARBA00022771"/>
    </source>
</evidence>
<keyword evidence="11" id="KW-0067">ATP-binding</keyword>
<keyword evidence="18" id="KW-1185">Reference proteome</keyword>
<dbReference type="EC" id="2.7.11.1" evidence="2"/>
<dbReference type="InterPro" id="IPR050236">
    <property type="entry name" value="Ser_Thr_kinase_AGC"/>
</dbReference>
<dbReference type="SMART" id="SM00220">
    <property type="entry name" value="S_TKc"/>
    <property type="match status" value="1"/>
</dbReference>
<dbReference type="PROSITE" id="PS51285">
    <property type="entry name" value="AGC_KINASE_CTER"/>
    <property type="match status" value="1"/>
</dbReference>
<evidence type="ECO:0000256" key="9">
    <source>
        <dbReference type="ARBA" id="ARBA00022777"/>
    </source>
</evidence>
<feature type="region of interest" description="Disordered" evidence="14">
    <location>
        <begin position="171"/>
        <end position="289"/>
    </location>
</feature>
<evidence type="ECO:0000256" key="1">
    <source>
        <dbReference type="ARBA" id="ARBA00009903"/>
    </source>
</evidence>
<comment type="caution">
    <text evidence="17">The sequence shown here is derived from an EMBL/GenBank/DDBJ whole genome shotgun (WGS) entry which is preliminary data.</text>
</comment>
<keyword evidence="6" id="KW-0479">Metal-binding</keyword>
<keyword evidence="10" id="KW-0862">Zinc</keyword>
<keyword evidence="7" id="KW-0547">Nucleotide-binding</keyword>
<feature type="region of interest" description="Disordered" evidence="14">
    <location>
        <begin position="678"/>
        <end position="698"/>
    </location>
</feature>
<dbReference type="OrthoDB" id="162894at2759"/>
<evidence type="ECO:0000256" key="7">
    <source>
        <dbReference type="ARBA" id="ARBA00022741"/>
    </source>
</evidence>
<dbReference type="PANTHER" id="PTHR24356:SF1">
    <property type="entry name" value="SERINE_THREONINE-PROTEIN KINASE GREATWALL"/>
    <property type="match status" value="1"/>
</dbReference>
<evidence type="ECO:0000256" key="12">
    <source>
        <dbReference type="ARBA" id="ARBA00047899"/>
    </source>
</evidence>
<dbReference type="InterPro" id="IPR008271">
    <property type="entry name" value="Ser/Thr_kinase_AS"/>
</dbReference>
<name>A0A565BAV1_9BRAS</name>